<comment type="caution">
    <text evidence="1">The sequence shown here is derived from an EMBL/GenBank/DDBJ whole genome shotgun (WGS) entry which is preliminary data.</text>
</comment>
<evidence type="ECO:0000313" key="1">
    <source>
        <dbReference type="EMBL" id="KAK4257610.1"/>
    </source>
</evidence>
<dbReference type="EMBL" id="JAWXYG010000012">
    <property type="protein sequence ID" value="KAK4257610.1"/>
    <property type="molecule type" value="Genomic_DNA"/>
</dbReference>
<evidence type="ECO:0000313" key="2">
    <source>
        <dbReference type="Proteomes" id="UP001293593"/>
    </source>
</evidence>
<gene>
    <name evidence="1" type="ORF">QN277_007174</name>
</gene>
<organism evidence="1 2">
    <name type="scientific">Acacia crassicarpa</name>
    <name type="common">northern wattle</name>
    <dbReference type="NCBI Taxonomy" id="499986"/>
    <lineage>
        <taxon>Eukaryota</taxon>
        <taxon>Viridiplantae</taxon>
        <taxon>Streptophyta</taxon>
        <taxon>Embryophyta</taxon>
        <taxon>Tracheophyta</taxon>
        <taxon>Spermatophyta</taxon>
        <taxon>Magnoliopsida</taxon>
        <taxon>eudicotyledons</taxon>
        <taxon>Gunneridae</taxon>
        <taxon>Pentapetalae</taxon>
        <taxon>rosids</taxon>
        <taxon>fabids</taxon>
        <taxon>Fabales</taxon>
        <taxon>Fabaceae</taxon>
        <taxon>Caesalpinioideae</taxon>
        <taxon>mimosoid clade</taxon>
        <taxon>Acacieae</taxon>
        <taxon>Acacia</taxon>
    </lineage>
</organism>
<dbReference type="AlphaFoldDB" id="A0AAE1IU72"/>
<accession>A0AAE1IU72</accession>
<dbReference type="Proteomes" id="UP001293593">
    <property type="component" value="Unassembled WGS sequence"/>
</dbReference>
<keyword evidence="2" id="KW-1185">Reference proteome</keyword>
<proteinExistence type="predicted"/>
<sequence>MNYMIWNARGTGARSFSALVRDLKNHYQLDFIAILETMCAKELFAGQARNLGFPHMELIDSEGYSGGIWCFWDRTVS</sequence>
<dbReference type="InterPro" id="IPR036691">
    <property type="entry name" value="Endo/exonu/phosph_ase_sf"/>
</dbReference>
<reference evidence="1" key="1">
    <citation type="submission" date="2023-10" db="EMBL/GenBank/DDBJ databases">
        <title>Chromosome-level genome of the transformable northern wattle, Acacia crassicarpa.</title>
        <authorList>
            <person name="Massaro I."/>
            <person name="Sinha N.R."/>
            <person name="Poethig S."/>
            <person name="Leichty A.R."/>
        </authorList>
    </citation>
    <scope>NUCLEOTIDE SEQUENCE</scope>
    <source>
        <strain evidence="1">Acra3RX</strain>
        <tissue evidence="1">Leaf</tissue>
    </source>
</reference>
<name>A0AAE1IU72_9FABA</name>
<protein>
    <submittedName>
        <fullName evidence="1">Uncharacterized protein</fullName>
    </submittedName>
</protein>
<dbReference type="SUPFAM" id="SSF56219">
    <property type="entry name" value="DNase I-like"/>
    <property type="match status" value="1"/>
</dbReference>